<keyword evidence="6 8" id="KW-1133">Transmembrane helix</keyword>
<dbReference type="Pfam" id="PF00005">
    <property type="entry name" value="ABC_tran"/>
    <property type="match status" value="1"/>
</dbReference>
<dbReference type="AlphaFoldDB" id="A0A964DYX6"/>
<evidence type="ECO:0000256" key="6">
    <source>
        <dbReference type="ARBA" id="ARBA00022989"/>
    </source>
</evidence>
<proteinExistence type="inferred from homology"/>
<dbReference type="SUPFAM" id="SSF161098">
    <property type="entry name" value="MetI-like"/>
    <property type="match status" value="1"/>
</dbReference>
<feature type="transmembrane region" description="Helical" evidence="8">
    <location>
        <begin position="120"/>
        <end position="139"/>
    </location>
</feature>
<evidence type="ECO:0000256" key="3">
    <source>
        <dbReference type="ARBA" id="ARBA00022692"/>
    </source>
</evidence>
<evidence type="ECO:0000313" key="12">
    <source>
        <dbReference type="Proteomes" id="UP000708298"/>
    </source>
</evidence>
<evidence type="ECO:0000256" key="5">
    <source>
        <dbReference type="ARBA" id="ARBA00022840"/>
    </source>
</evidence>
<evidence type="ECO:0000259" key="10">
    <source>
        <dbReference type="PROSITE" id="PS50928"/>
    </source>
</evidence>
<dbReference type="InterPro" id="IPR000515">
    <property type="entry name" value="MetI-like"/>
</dbReference>
<dbReference type="SMART" id="SM00382">
    <property type="entry name" value="AAA"/>
    <property type="match status" value="1"/>
</dbReference>
<keyword evidence="4" id="KW-0547">Nucleotide-binding</keyword>
<sequence length="610" mass="64296">MPVLPALGGLLALYLAAPFVAGLAHIGLADWRGADWPGLGQATLVSVLSATAATLLIALGGIPLGYLLARRPARAMRLLGFMVQLPLALPPLSSGILLLFLLGYASPIGILTHGALTDSFAGIVLAETFVAAPFLIIAARSAFAEVDPVLEDVARTLGHAPGSVFMRVSLPLAARGIAAGLLLAWLRAFGEFGATVMVAYHPYSLPVYTYVAFGGEGLPAMVPVLLPTLGAALLIMFFATRLTTPRRSRLRPAEAASGMLPPVPSPAGDQPPKAFAFTLTRKLDGFSLDVSYQTTARRIAILGPSGSGKSLTLRALAGLDAQAGDRLTIGDQDWAKAPAEARRVAYVPQSYGLFPHLTAEKQLAFARDADMAVARQWFEKLGLCELEQRYPAALSLGQQQRVALARALGRPADLLLLDEPFSALDTPRRAELRAALRALQAQITATSILVTHDPADAFALADDIIIVDQGQVLQAGPVNDVFLRPRSALVAHLLGAEATAKGIVAAPNAIDIGNDVTLPISGPALRPGDRIGWTIAAERIRIVPSGELPAEIIAIEPAQAGRRRVIIRVGHAELPVVQAPDEGLCPGPIRVTLPPGAIQVWNEDETMALR</sequence>
<dbReference type="PROSITE" id="PS00211">
    <property type="entry name" value="ABC_TRANSPORTER_1"/>
    <property type="match status" value="1"/>
</dbReference>
<dbReference type="CDD" id="cd06261">
    <property type="entry name" value="TM_PBP2"/>
    <property type="match status" value="1"/>
</dbReference>
<keyword evidence="12" id="KW-1185">Reference proteome</keyword>
<accession>A0A964DYX6</accession>
<feature type="transmembrane region" description="Helical" evidence="8">
    <location>
        <begin position="176"/>
        <end position="200"/>
    </location>
</feature>
<comment type="similarity">
    <text evidence="8">Belongs to the binding-protein-dependent transport system permease family.</text>
</comment>
<evidence type="ECO:0000256" key="8">
    <source>
        <dbReference type="RuleBase" id="RU363032"/>
    </source>
</evidence>
<dbReference type="Gene3D" id="1.10.3720.10">
    <property type="entry name" value="MetI-like"/>
    <property type="match status" value="1"/>
</dbReference>
<dbReference type="InterPro" id="IPR027417">
    <property type="entry name" value="P-loop_NTPase"/>
</dbReference>
<keyword evidence="5 11" id="KW-0067">ATP-binding</keyword>
<dbReference type="InterPro" id="IPR050093">
    <property type="entry name" value="ABC_SmlMolc_Importer"/>
</dbReference>
<dbReference type="PROSITE" id="PS50928">
    <property type="entry name" value="ABC_TM1"/>
    <property type="match status" value="1"/>
</dbReference>
<feature type="transmembrane region" description="Helical" evidence="8">
    <location>
        <begin position="220"/>
        <end position="239"/>
    </location>
</feature>
<dbReference type="Pfam" id="PF00528">
    <property type="entry name" value="BPD_transp_1"/>
    <property type="match status" value="1"/>
</dbReference>
<evidence type="ECO:0000313" key="11">
    <source>
        <dbReference type="EMBL" id="MCB8875208.1"/>
    </source>
</evidence>
<keyword evidence="3 8" id="KW-0812">Transmembrane</keyword>
<dbReference type="PROSITE" id="PS50893">
    <property type="entry name" value="ABC_TRANSPORTER_2"/>
    <property type="match status" value="1"/>
</dbReference>
<dbReference type="InterPro" id="IPR017871">
    <property type="entry name" value="ABC_transporter-like_CS"/>
</dbReference>
<feature type="domain" description="ABC transporter" evidence="9">
    <location>
        <begin position="250"/>
        <end position="494"/>
    </location>
</feature>
<feature type="domain" description="ABC transmembrane type-1" evidence="10">
    <location>
        <begin position="43"/>
        <end position="237"/>
    </location>
</feature>
<reference evidence="11" key="2">
    <citation type="submission" date="2021-01" db="EMBL/GenBank/DDBJ databases">
        <authorList>
            <person name="Mieszkin S."/>
            <person name="Pouder E."/>
            <person name="Alain K."/>
        </authorList>
    </citation>
    <scope>NUCLEOTIDE SEQUENCE</scope>
    <source>
        <strain evidence="11">HW T2.11</strain>
    </source>
</reference>
<evidence type="ECO:0000256" key="4">
    <source>
        <dbReference type="ARBA" id="ARBA00022741"/>
    </source>
</evidence>
<dbReference type="GO" id="GO:0055085">
    <property type="term" value="P:transmembrane transport"/>
    <property type="evidence" value="ECO:0007669"/>
    <property type="project" value="InterPro"/>
</dbReference>
<evidence type="ECO:0000259" key="9">
    <source>
        <dbReference type="PROSITE" id="PS50893"/>
    </source>
</evidence>
<dbReference type="PANTHER" id="PTHR42781">
    <property type="entry name" value="SPERMIDINE/PUTRESCINE IMPORT ATP-BINDING PROTEIN POTA"/>
    <property type="match status" value="1"/>
</dbReference>
<keyword evidence="2 8" id="KW-0813">Transport</keyword>
<dbReference type="GO" id="GO:0005886">
    <property type="term" value="C:plasma membrane"/>
    <property type="evidence" value="ECO:0007669"/>
    <property type="project" value="UniProtKB-SubCell"/>
</dbReference>
<organism evidence="11 12">
    <name type="scientific">Acidisoma silvae</name>
    <dbReference type="NCBI Taxonomy" id="2802396"/>
    <lineage>
        <taxon>Bacteria</taxon>
        <taxon>Pseudomonadati</taxon>
        <taxon>Pseudomonadota</taxon>
        <taxon>Alphaproteobacteria</taxon>
        <taxon>Acetobacterales</taxon>
        <taxon>Acidocellaceae</taxon>
        <taxon>Acidisoma</taxon>
    </lineage>
</organism>
<dbReference type="SUPFAM" id="SSF52540">
    <property type="entry name" value="P-loop containing nucleoside triphosphate hydrolases"/>
    <property type="match status" value="1"/>
</dbReference>
<dbReference type="InterPro" id="IPR003593">
    <property type="entry name" value="AAA+_ATPase"/>
</dbReference>
<comment type="subcellular location">
    <subcellularLocation>
        <location evidence="1 8">Cell membrane</location>
        <topology evidence="1 8">Multi-pass membrane protein</topology>
    </subcellularLocation>
</comment>
<dbReference type="InterPro" id="IPR035906">
    <property type="entry name" value="MetI-like_sf"/>
</dbReference>
<dbReference type="Proteomes" id="UP000708298">
    <property type="component" value="Unassembled WGS sequence"/>
</dbReference>
<gene>
    <name evidence="11" type="ORF">ASILVAE211_08460</name>
</gene>
<feature type="transmembrane region" description="Helical" evidence="8">
    <location>
        <begin position="45"/>
        <end position="69"/>
    </location>
</feature>
<evidence type="ECO:0000256" key="2">
    <source>
        <dbReference type="ARBA" id="ARBA00022448"/>
    </source>
</evidence>
<dbReference type="Gene3D" id="3.40.50.300">
    <property type="entry name" value="P-loop containing nucleotide triphosphate hydrolases"/>
    <property type="match status" value="1"/>
</dbReference>
<evidence type="ECO:0000256" key="7">
    <source>
        <dbReference type="ARBA" id="ARBA00023136"/>
    </source>
</evidence>
<dbReference type="RefSeq" id="WP_227320877.1">
    <property type="nucleotide sequence ID" value="NZ_JAESVB010000003.1"/>
</dbReference>
<dbReference type="InterPro" id="IPR003439">
    <property type="entry name" value="ABC_transporter-like_ATP-bd"/>
</dbReference>
<protein>
    <submittedName>
        <fullName evidence="11">ATP-binding cassette domain-containing protein</fullName>
    </submittedName>
</protein>
<dbReference type="GO" id="GO:0005524">
    <property type="term" value="F:ATP binding"/>
    <property type="evidence" value="ECO:0007669"/>
    <property type="project" value="UniProtKB-KW"/>
</dbReference>
<evidence type="ECO:0000256" key="1">
    <source>
        <dbReference type="ARBA" id="ARBA00004651"/>
    </source>
</evidence>
<comment type="caution">
    <text evidence="11">The sequence shown here is derived from an EMBL/GenBank/DDBJ whole genome shotgun (WGS) entry which is preliminary data.</text>
</comment>
<dbReference type="EMBL" id="JAESVB010000003">
    <property type="protein sequence ID" value="MCB8875208.1"/>
    <property type="molecule type" value="Genomic_DNA"/>
</dbReference>
<keyword evidence="7 8" id="KW-0472">Membrane</keyword>
<dbReference type="PANTHER" id="PTHR42781:SF4">
    <property type="entry name" value="SPERMIDINE_PUTRESCINE IMPORT ATP-BINDING PROTEIN POTA"/>
    <property type="match status" value="1"/>
</dbReference>
<name>A0A964DYX6_9PROT</name>
<feature type="transmembrane region" description="Helical" evidence="8">
    <location>
        <begin position="81"/>
        <end position="105"/>
    </location>
</feature>
<reference evidence="11" key="1">
    <citation type="journal article" date="2021" name="Microorganisms">
        <title>Acidisoma silvae sp. nov. and Acidisomacellulosilytica sp. nov., Two Acidophilic Bacteria Isolated from Decaying Wood, Hydrolyzing Cellulose and Producing Poly-3-hydroxybutyrate.</title>
        <authorList>
            <person name="Mieszkin S."/>
            <person name="Pouder E."/>
            <person name="Uroz S."/>
            <person name="Simon-Colin C."/>
            <person name="Alain K."/>
        </authorList>
    </citation>
    <scope>NUCLEOTIDE SEQUENCE</scope>
    <source>
        <strain evidence="11">HW T2.11</strain>
    </source>
</reference>
<dbReference type="GO" id="GO:0016887">
    <property type="term" value="F:ATP hydrolysis activity"/>
    <property type="evidence" value="ECO:0007669"/>
    <property type="project" value="InterPro"/>
</dbReference>